<dbReference type="HOGENOM" id="CLU_030217_1_0_1"/>
<dbReference type="GO" id="GO:0000493">
    <property type="term" value="P:box H/ACA snoRNP assembly"/>
    <property type="evidence" value="ECO:0007669"/>
    <property type="project" value="InterPro"/>
</dbReference>
<feature type="region of interest" description="Disordered" evidence="3">
    <location>
        <begin position="458"/>
        <end position="486"/>
    </location>
</feature>
<dbReference type="GO" id="GO:0051082">
    <property type="term" value="F:unfolded protein binding"/>
    <property type="evidence" value="ECO:0007669"/>
    <property type="project" value="TreeGrafter"/>
</dbReference>
<dbReference type="InterPro" id="IPR008978">
    <property type="entry name" value="HSP20-like_chaperone"/>
</dbReference>
<dbReference type="CDD" id="cd00298">
    <property type="entry name" value="ACD_sHsps_p23-like"/>
    <property type="match status" value="1"/>
</dbReference>
<gene>
    <name evidence="5" type="ORF">BOTBODRAFT_34598</name>
</gene>
<dbReference type="SUPFAM" id="SSF49764">
    <property type="entry name" value="HSP20-like chaperones"/>
    <property type="match status" value="1"/>
</dbReference>
<dbReference type="InterPro" id="IPR007052">
    <property type="entry name" value="CS_dom"/>
</dbReference>
<keyword evidence="6" id="KW-1185">Reference proteome</keyword>
<dbReference type="GO" id="GO:0005654">
    <property type="term" value="C:nucleoplasm"/>
    <property type="evidence" value="ECO:0007669"/>
    <property type="project" value="TreeGrafter"/>
</dbReference>
<evidence type="ECO:0000256" key="3">
    <source>
        <dbReference type="SAM" id="MobiDB-lite"/>
    </source>
</evidence>
<dbReference type="InParanoid" id="A0A067ML94"/>
<dbReference type="STRING" id="930990.A0A067ML94"/>
<sequence length="486" mass="55240">MITPRFSCTQDDASVTITCYVPSLRAVDVEIDVDGPSFTLHINPYFLRLTLPGNVIEDDESSANCDISSGYLTIRLTKETRGEVFADLDLLAKLLAPTPVPIQDADGERAKPPGATPLIEVIGGSITGTEEDLTQNAHEELTDRMEKLRLEREVFLKAEKNDWRLPQTVPTVSDLQPEILTSLMRSYGFLDMHTGYFRHTRGSENDVNLLGEDAERCTDEERRTRREKQEDEKWDAEYYLADFVEDEEIRELIRWRGPYADSATAGIVEFTEEENLTMLRLPRKEYLITPSQSRALHFTLLTILFSYAYDLRTTQHDPTTESPWTISILTPCFSALDTSPTSSDSSLTSCFRASYRRALAFPLYRNWALCEKLREDVANILKGGKRSVLRALLEAKKIVDGSDIYYVYSKIWLDDYCVWVQSWATDESLVSLAREVQELKVLKRSIGWPLMKVEMSALEGDSDDDSDSGLESTSDDEPMEISPREL</sequence>
<evidence type="ECO:0000313" key="6">
    <source>
        <dbReference type="Proteomes" id="UP000027195"/>
    </source>
</evidence>
<evidence type="ECO:0000256" key="2">
    <source>
        <dbReference type="SAM" id="Coils"/>
    </source>
</evidence>
<dbReference type="InterPro" id="IPR048696">
    <property type="entry name" value="SHQ1-like_CS"/>
</dbReference>
<dbReference type="Gene3D" id="2.60.40.790">
    <property type="match status" value="1"/>
</dbReference>
<evidence type="ECO:0000256" key="1">
    <source>
        <dbReference type="ARBA" id="ARBA00005607"/>
    </source>
</evidence>
<proteinExistence type="inferred from homology"/>
<evidence type="ECO:0000313" key="5">
    <source>
        <dbReference type="EMBL" id="KDQ12311.1"/>
    </source>
</evidence>
<dbReference type="FunCoup" id="A0A067ML94">
    <property type="interactions" value="634"/>
</dbReference>
<dbReference type="InterPro" id="IPR007009">
    <property type="entry name" value="Shq1_C"/>
</dbReference>
<accession>A0A067ML94</accession>
<feature type="domain" description="CS" evidence="4">
    <location>
        <begin position="1"/>
        <end position="89"/>
    </location>
</feature>
<dbReference type="Proteomes" id="UP000027195">
    <property type="component" value="Unassembled WGS sequence"/>
</dbReference>
<feature type="compositionally biased region" description="Acidic residues" evidence="3">
    <location>
        <begin position="460"/>
        <end position="479"/>
    </location>
</feature>
<protein>
    <recommendedName>
        <fullName evidence="4">CS domain-containing protein</fullName>
    </recommendedName>
</protein>
<dbReference type="OrthoDB" id="73639at2759"/>
<dbReference type="AlphaFoldDB" id="A0A067ML94"/>
<keyword evidence="2" id="KW-0175">Coiled coil</keyword>
<dbReference type="EMBL" id="KL198051">
    <property type="protein sequence ID" value="KDQ12311.1"/>
    <property type="molecule type" value="Genomic_DNA"/>
</dbReference>
<dbReference type="Pfam" id="PF21413">
    <property type="entry name" value="SHQ1-like_CS"/>
    <property type="match status" value="1"/>
</dbReference>
<dbReference type="InterPro" id="IPR039742">
    <property type="entry name" value="Shq1"/>
</dbReference>
<reference evidence="6" key="1">
    <citation type="journal article" date="2014" name="Proc. Natl. Acad. Sci. U.S.A.">
        <title>Extensive sampling of basidiomycete genomes demonstrates inadequacy of the white-rot/brown-rot paradigm for wood decay fungi.</title>
        <authorList>
            <person name="Riley R."/>
            <person name="Salamov A.A."/>
            <person name="Brown D.W."/>
            <person name="Nagy L.G."/>
            <person name="Floudas D."/>
            <person name="Held B.W."/>
            <person name="Levasseur A."/>
            <person name="Lombard V."/>
            <person name="Morin E."/>
            <person name="Otillar R."/>
            <person name="Lindquist E.A."/>
            <person name="Sun H."/>
            <person name="LaButti K.M."/>
            <person name="Schmutz J."/>
            <person name="Jabbour D."/>
            <person name="Luo H."/>
            <person name="Baker S.E."/>
            <person name="Pisabarro A.G."/>
            <person name="Walton J.D."/>
            <person name="Blanchette R.A."/>
            <person name="Henrissat B."/>
            <person name="Martin F."/>
            <person name="Cullen D."/>
            <person name="Hibbett D.S."/>
            <person name="Grigoriev I.V."/>
        </authorList>
    </citation>
    <scope>NUCLEOTIDE SEQUENCE [LARGE SCALE GENOMIC DNA]</scope>
    <source>
        <strain evidence="6">FD-172 SS1</strain>
    </source>
</reference>
<dbReference type="PANTHER" id="PTHR12967">
    <property type="entry name" value="PROTEIN SHQ1 HOMOLOG"/>
    <property type="match status" value="1"/>
</dbReference>
<dbReference type="GO" id="GO:0005737">
    <property type="term" value="C:cytoplasm"/>
    <property type="evidence" value="ECO:0007669"/>
    <property type="project" value="TreeGrafter"/>
</dbReference>
<feature type="coiled-coil region" evidence="2">
    <location>
        <begin position="131"/>
        <end position="158"/>
    </location>
</feature>
<name>A0A067ML94_BOTB1</name>
<dbReference type="Pfam" id="PF04925">
    <property type="entry name" value="SHQ1"/>
    <property type="match status" value="1"/>
</dbReference>
<evidence type="ECO:0000259" key="4">
    <source>
        <dbReference type="PROSITE" id="PS51203"/>
    </source>
</evidence>
<dbReference type="PROSITE" id="PS51203">
    <property type="entry name" value="CS"/>
    <property type="match status" value="1"/>
</dbReference>
<dbReference type="PANTHER" id="PTHR12967:SF0">
    <property type="entry name" value="PROTEIN SHQ1 HOMOLOG"/>
    <property type="match status" value="1"/>
</dbReference>
<organism evidence="5 6">
    <name type="scientific">Botryobasidium botryosum (strain FD-172 SS1)</name>
    <dbReference type="NCBI Taxonomy" id="930990"/>
    <lineage>
        <taxon>Eukaryota</taxon>
        <taxon>Fungi</taxon>
        <taxon>Dikarya</taxon>
        <taxon>Basidiomycota</taxon>
        <taxon>Agaricomycotina</taxon>
        <taxon>Agaricomycetes</taxon>
        <taxon>Cantharellales</taxon>
        <taxon>Botryobasidiaceae</taxon>
        <taxon>Botryobasidium</taxon>
    </lineage>
</organism>
<comment type="similarity">
    <text evidence="1">Belongs to the SHQ1 family.</text>
</comment>